<organism evidence="1 2">
    <name type="scientific">Chaetomium fimeti</name>
    <dbReference type="NCBI Taxonomy" id="1854472"/>
    <lineage>
        <taxon>Eukaryota</taxon>
        <taxon>Fungi</taxon>
        <taxon>Dikarya</taxon>
        <taxon>Ascomycota</taxon>
        <taxon>Pezizomycotina</taxon>
        <taxon>Sordariomycetes</taxon>
        <taxon>Sordariomycetidae</taxon>
        <taxon>Sordariales</taxon>
        <taxon>Chaetomiaceae</taxon>
        <taxon>Chaetomium</taxon>
    </lineage>
</organism>
<reference evidence="1" key="2">
    <citation type="submission" date="2023-06" db="EMBL/GenBank/DDBJ databases">
        <authorList>
            <consortium name="Lawrence Berkeley National Laboratory"/>
            <person name="Haridas S."/>
            <person name="Hensen N."/>
            <person name="Bonometti L."/>
            <person name="Westerberg I."/>
            <person name="Brannstrom I.O."/>
            <person name="Guillou S."/>
            <person name="Cros-Aarteil S."/>
            <person name="Calhoun S."/>
            <person name="Kuo A."/>
            <person name="Mondo S."/>
            <person name="Pangilinan J."/>
            <person name="Riley R."/>
            <person name="Labutti K."/>
            <person name="Andreopoulos B."/>
            <person name="Lipzen A."/>
            <person name="Chen C."/>
            <person name="Yanf M."/>
            <person name="Daum C."/>
            <person name="Ng V."/>
            <person name="Clum A."/>
            <person name="Steindorff A."/>
            <person name="Ohm R."/>
            <person name="Martin F."/>
            <person name="Silar P."/>
            <person name="Natvig D."/>
            <person name="Lalanne C."/>
            <person name="Gautier V."/>
            <person name="Ament-Velasquez S.L."/>
            <person name="Kruys A."/>
            <person name="Hutchinson M.I."/>
            <person name="Powell A.J."/>
            <person name="Barry K."/>
            <person name="Miller A.N."/>
            <person name="Grigoriev I.V."/>
            <person name="Debuchy R."/>
            <person name="Gladieux P."/>
            <person name="Thoren M.H."/>
            <person name="Johannesson H."/>
        </authorList>
    </citation>
    <scope>NUCLEOTIDE SEQUENCE</scope>
    <source>
        <strain evidence="1">CBS 168.71</strain>
    </source>
</reference>
<protein>
    <submittedName>
        <fullName evidence="1">Uncharacterized protein</fullName>
    </submittedName>
</protein>
<dbReference type="RefSeq" id="XP_062661181.1">
    <property type="nucleotide sequence ID" value="XM_062798095.1"/>
</dbReference>
<dbReference type="EMBL" id="JAUEPN010000003">
    <property type="protein sequence ID" value="KAK3297667.1"/>
    <property type="molecule type" value="Genomic_DNA"/>
</dbReference>
<dbReference type="GeneID" id="87835043"/>
<comment type="caution">
    <text evidence="1">The sequence shown here is derived from an EMBL/GenBank/DDBJ whole genome shotgun (WGS) entry which is preliminary data.</text>
</comment>
<evidence type="ECO:0000313" key="1">
    <source>
        <dbReference type="EMBL" id="KAK3297667.1"/>
    </source>
</evidence>
<sequence>MTGRFALPPLLTVAASSSDGGGRGVVAALGNRRHCAALAVDPPDHGEIPLLHQPTAAKHQRCLNSALLAYLVILCANAEGWGFLGSSEGSYHPIAESRCTVGKSRSVTCRKTRETPPLTETGSEGAHASACHSVCNALAAGNQCLHSTNWVLGRMVVVRMLVPSPSDYCVGSWGEQGH</sequence>
<evidence type="ECO:0000313" key="2">
    <source>
        <dbReference type="Proteomes" id="UP001278766"/>
    </source>
</evidence>
<dbReference type="Proteomes" id="UP001278766">
    <property type="component" value="Unassembled WGS sequence"/>
</dbReference>
<name>A0AAE0HJG9_9PEZI</name>
<gene>
    <name evidence="1" type="ORF">B0H64DRAFT_129485</name>
</gene>
<dbReference type="AlphaFoldDB" id="A0AAE0HJG9"/>
<proteinExistence type="predicted"/>
<keyword evidence="2" id="KW-1185">Reference proteome</keyword>
<reference evidence="1" key="1">
    <citation type="journal article" date="2023" name="Mol. Phylogenet. Evol.">
        <title>Genome-scale phylogeny and comparative genomics of the fungal order Sordariales.</title>
        <authorList>
            <person name="Hensen N."/>
            <person name="Bonometti L."/>
            <person name="Westerberg I."/>
            <person name="Brannstrom I.O."/>
            <person name="Guillou S."/>
            <person name="Cros-Aarteil S."/>
            <person name="Calhoun S."/>
            <person name="Haridas S."/>
            <person name="Kuo A."/>
            <person name="Mondo S."/>
            <person name="Pangilinan J."/>
            <person name="Riley R."/>
            <person name="LaButti K."/>
            <person name="Andreopoulos B."/>
            <person name="Lipzen A."/>
            <person name="Chen C."/>
            <person name="Yan M."/>
            <person name="Daum C."/>
            <person name="Ng V."/>
            <person name="Clum A."/>
            <person name="Steindorff A."/>
            <person name="Ohm R.A."/>
            <person name="Martin F."/>
            <person name="Silar P."/>
            <person name="Natvig D.O."/>
            <person name="Lalanne C."/>
            <person name="Gautier V."/>
            <person name="Ament-Velasquez S.L."/>
            <person name="Kruys A."/>
            <person name="Hutchinson M.I."/>
            <person name="Powell A.J."/>
            <person name="Barry K."/>
            <person name="Miller A.N."/>
            <person name="Grigoriev I.V."/>
            <person name="Debuchy R."/>
            <person name="Gladieux P."/>
            <person name="Hiltunen Thoren M."/>
            <person name="Johannesson H."/>
        </authorList>
    </citation>
    <scope>NUCLEOTIDE SEQUENCE</scope>
    <source>
        <strain evidence="1">CBS 168.71</strain>
    </source>
</reference>
<accession>A0AAE0HJG9</accession>